<keyword evidence="2" id="KW-1185">Reference proteome</keyword>
<dbReference type="EMBL" id="BTRK01000001">
    <property type="protein sequence ID" value="GMR33112.1"/>
    <property type="molecule type" value="Genomic_DNA"/>
</dbReference>
<reference evidence="2" key="1">
    <citation type="submission" date="2022-10" db="EMBL/GenBank/DDBJ databases">
        <title>Genome assembly of Pristionchus species.</title>
        <authorList>
            <person name="Yoshida K."/>
            <person name="Sommer R.J."/>
        </authorList>
    </citation>
    <scope>NUCLEOTIDE SEQUENCE [LARGE SCALE GENOMIC DNA]</scope>
    <source>
        <strain evidence="2">RS5460</strain>
    </source>
</reference>
<gene>
    <name evidence="1" type="ORF">PMAYCL1PPCAC_03307</name>
</gene>
<dbReference type="Proteomes" id="UP001328107">
    <property type="component" value="Unassembled WGS sequence"/>
</dbReference>
<organism evidence="1 2">
    <name type="scientific">Pristionchus mayeri</name>
    <dbReference type="NCBI Taxonomy" id="1317129"/>
    <lineage>
        <taxon>Eukaryota</taxon>
        <taxon>Metazoa</taxon>
        <taxon>Ecdysozoa</taxon>
        <taxon>Nematoda</taxon>
        <taxon>Chromadorea</taxon>
        <taxon>Rhabditida</taxon>
        <taxon>Rhabditina</taxon>
        <taxon>Diplogasteromorpha</taxon>
        <taxon>Diplogasteroidea</taxon>
        <taxon>Neodiplogasteridae</taxon>
        <taxon>Pristionchus</taxon>
    </lineage>
</organism>
<dbReference type="AlphaFoldDB" id="A0AAN4Z230"/>
<sequence length="141" mass="15548">MDRIGSTVRCKGTGKALRLGTGSVSVAKDLKCFPGGSWMAGSETTGIDSREKIEVKECFETECDEYKIRKGEGVTFNKGPPAMLHCEKNQFLVCAYRSSSNIIRLFIHFPACHPGLVTLLGDAKRTIEDEIKCARSSEELR</sequence>
<protein>
    <submittedName>
        <fullName evidence="1">Uncharacterized protein</fullName>
    </submittedName>
</protein>
<name>A0AAN4Z230_9BILA</name>
<evidence type="ECO:0000313" key="2">
    <source>
        <dbReference type="Proteomes" id="UP001328107"/>
    </source>
</evidence>
<comment type="caution">
    <text evidence="1">The sequence shown here is derived from an EMBL/GenBank/DDBJ whole genome shotgun (WGS) entry which is preliminary data.</text>
</comment>
<evidence type="ECO:0000313" key="1">
    <source>
        <dbReference type="EMBL" id="GMR33112.1"/>
    </source>
</evidence>
<accession>A0AAN4Z230</accession>
<proteinExistence type="predicted"/>